<accession>A0A844AUY4</accession>
<dbReference type="Pfam" id="PF08241">
    <property type="entry name" value="Methyltransf_11"/>
    <property type="match status" value="1"/>
</dbReference>
<name>A0A844AUY4_9RHOB</name>
<evidence type="ECO:0000259" key="1">
    <source>
        <dbReference type="Pfam" id="PF08241"/>
    </source>
</evidence>
<dbReference type="PANTHER" id="PTHR43861:SF1">
    <property type="entry name" value="TRANS-ACONITATE 2-METHYLTRANSFERASE"/>
    <property type="match status" value="1"/>
</dbReference>
<dbReference type="GO" id="GO:0032259">
    <property type="term" value="P:methylation"/>
    <property type="evidence" value="ECO:0007669"/>
    <property type="project" value="UniProtKB-KW"/>
</dbReference>
<sequence length="262" mass="29195">MKDHSRQHDIHARLRSSFGRGLATYHHAATVQQQITRDLVLDLLNAGAPNHFDRAFEFGCGTGHLSDAVLAKFQIGSYFANDLVPDCRAQILPKIAPLCHYAEFRDGAIEQLSVPEGLDLVLSSSTLQWVEEVPAVLARLSRALRPGGWLALSTFGQCQFHQLVALGSDAAAPAYMNADELAACMPADFEIIALKQDPIVLQFSTALQLLRHLRDTGVNARSGQIWSPARLHLFEREYRARFERNGQLPLTYDTVRLIARKR</sequence>
<dbReference type="PANTHER" id="PTHR43861">
    <property type="entry name" value="TRANS-ACONITATE 2-METHYLTRANSFERASE-RELATED"/>
    <property type="match status" value="1"/>
</dbReference>
<keyword evidence="2" id="KW-0808">Transferase</keyword>
<dbReference type="InterPro" id="IPR029063">
    <property type="entry name" value="SAM-dependent_MTases_sf"/>
</dbReference>
<dbReference type="AlphaFoldDB" id="A0A844AUY4"/>
<evidence type="ECO:0000313" key="2">
    <source>
        <dbReference type="EMBL" id="MQY43657.1"/>
    </source>
</evidence>
<organism evidence="2 3">
    <name type="scientific">Tritonibacter aquimaris</name>
    <dbReference type="NCBI Taxonomy" id="2663379"/>
    <lineage>
        <taxon>Bacteria</taxon>
        <taxon>Pseudomonadati</taxon>
        <taxon>Pseudomonadota</taxon>
        <taxon>Alphaproteobacteria</taxon>
        <taxon>Rhodobacterales</taxon>
        <taxon>Paracoccaceae</taxon>
        <taxon>Tritonibacter</taxon>
    </lineage>
</organism>
<keyword evidence="2" id="KW-0489">Methyltransferase</keyword>
<dbReference type="EMBL" id="WIXK01000007">
    <property type="protein sequence ID" value="MQY43657.1"/>
    <property type="molecule type" value="Genomic_DNA"/>
</dbReference>
<keyword evidence="3" id="KW-1185">Reference proteome</keyword>
<dbReference type="RefSeq" id="WP_153548556.1">
    <property type="nucleotide sequence ID" value="NZ_WIXK01000007.1"/>
</dbReference>
<dbReference type="CDD" id="cd02440">
    <property type="entry name" value="AdoMet_MTases"/>
    <property type="match status" value="1"/>
</dbReference>
<evidence type="ECO:0000313" key="3">
    <source>
        <dbReference type="Proteomes" id="UP000436694"/>
    </source>
</evidence>
<feature type="domain" description="Methyltransferase type 11" evidence="1">
    <location>
        <begin position="57"/>
        <end position="151"/>
    </location>
</feature>
<proteinExistence type="predicted"/>
<dbReference type="GO" id="GO:0008757">
    <property type="term" value="F:S-adenosylmethionine-dependent methyltransferase activity"/>
    <property type="evidence" value="ECO:0007669"/>
    <property type="project" value="InterPro"/>
</dbReference>
<gene>
    <name evidence="2" type="ORF">GG681_13505</name>
</gene>
<protein>
    <submittedName>
        <fullName evidence="2">Methyltransferase domain-containing protein</fullName>
    </submittedName>
</protein>
<dbReference type="InterPro" id="IPR013216">
    <property type="entry name" value="Methyltransf_11"/>
</dbReference>
<comment type="caution">
    <text evidence="2">The sequence shown here is derived from an EMBL/GenBank/DDBJ whole genome shotgun (WGS) entry which is preliminary data.</text>
</comment>
<reference evidence="2 3" key="1">
    <citation type="submission" date="2019-10" db="EMBL/GenBank/DDBJ databases">
        <title>Epibacterium sp. nov., isolated from seawater.</title>
        <authorList>
            <person name="Zhang X."/>
            <person name="Li N."/>
        </authorList>
    </citation>
    <scope>NUCLEOTIDE SEQUENCE [LARGE SCALE GENOMIC DNA]</scope>
    <source>
        <strain evidence="2 3">SM1969</strain>
    </source>
</reference>
<dbReference type="Proteomes" id="UP000436694">
    <property type="component" value="Unassembled WGS sequence"/>
</dbReference>
<dbReference type="SUPFAM" id="SSF53335">
    <property type="entry name" value="S-adenosyl-L-methionine-dependent methyltransferases"/>
    <property type="match status" value="1"/>
</dbReference>
<dbReference type="Gene3D" id="3.40.50.150">
    <property type="entry name" value="Vaccinia Virus protein VP39"/>
    <property type="match status" value="1"/>
</dbReference>